<keyword evidence="2" id="KW-0349">Heme</keyword>
<gene>
    <name evidence="8" type="ORF">OHA16_07535</name>
</gene>
<dbReference type="InterPro" id="IPR005117">
    <property type="entry name" value="NiRdtase/SiRdtase_haem-b_fer"/>
</dbReference>
<keyword evidence="9" id="KW-1185">Reference proteome</keyword>
<evidence type="ECO:0000256" key="2">
    <source>
        <dbReference type="ARBA" id="ARBA00022617"/>
    </source>
</evidence>
<dbReference type="Gene3D" id="3.90.480.20">
    <property type="match status" value="1"/>
</dbReference>
<dbReference type="InterPro" id="IPR036136">
    <property type="entry name" value="Nit/Sulf_reduc_fer-like_dom_sf"/>
</dbReference>
<sequence length="423" mass="42550">MPPEPDAAATGAAVPDRARSDACPGALRLHTADDGALARVRLPGGLLTDRQALALAEAAEVLGDGRPEITSRGNVQLRGLASDCGGELAERLRAAGLLPSDTHERVRNIVASPGPGAGPAEGAADVRAWARALDAALCASPWATGLSGKFLFALDDGRGDVAALDADVTLIAGPDGTALLRLGRAATARPVPAGRAVAAALDAAREFLDAQRAAGLRAWHLRELPDLLPPGPLPLPPSAGTRPPLGALPGGGLHVGLRFGVATAGQWRALVDAAEGELRLTPWRGAVLPGAPAGRLPALAAAGFRTAAGTAWDGASACTGLPGCAKSRSDVRADAARALDEAPTLDGVVPSGAGSQPGAALLPVHWSGCERRCGHPAGRRVDVLATGEGYRVAVTGGPQGRDTAVEVTNEQMAAAVAAARRTT</sequence>
<dbReference type="SUPFAM" id="SSF56014">
    <property type="entry name" value="Nitrite and sulphite reductase 4Fe-4S domain-like"/>
    <property type="match status" value="2"/>
</dbReference>
<evidence type="ECO:0000313" key="9">
    <source>
        <dbReference type="Proteomes" id="UP001432222"/>
    </source>
</evidence>
<evidence type="ECO:0000256" key="6">
    <source>
        <dbReference type="ARBA" id="ARBA00023014"/>
    </source>
</evidence>
<keyword evidence="4" id="KW-0560">Oxidoreductase</keyword>
<evidence type="ECO:0000313" key="8">
    <source>
        <dbReference type="EMBL" id="WUQ82837.1"/>
    </source>
</evidence>
<keyword evidence="5" id="KW-0408">Iron</keyword>
<reference evidence="8" key="1">
    <citation type="submission" date="2022-10" db="EMBL/GenBank/DDBJ databases">
        <title>The complete genomes of actinobacterial strains from the NBC collection.</title>
        <authorList>
            <person name="Joergensen T.S."/>
            <person name="Alvarez Arevalo M."/>
            <person name="Sterndorff E.B."/>
            <person name="Faurdal D."/>
            <person name="Vuksanovic O."/>
            <person name="Mourched A.-S."/>
            <person name="Charusanti P."/>
            <person name="Shaw S."/>
            <person name="Blin K."/>
            <person name="Weber T."/>
        </authorList>
    </citation>
    <scope>NUCLEOTIDE SEQUENCE</scope>
    <source>
        <strain evidence="8">NBC_00222</strain>
    </source>
</reference>
<dbReference type="Proteomes" id="UP001432222">
    <property type="component" value="Chromosome"/>
</dbReference>
<dbReference type="InterPro" id="IPR045854">
    <property type="entry name" value="NO2/SO3_Rdtase_4Fe4S_sf"/>
</dbReference>
<feature type="domain" description="Nitrite/Sulfite reductase ferredoxin-like" evidence="7">
    <location>
        <begin position="251"/>
        <end position="301"/>
    </location>
</feature>
<evidence type="ECO:0000256" key="3">
    <source>
        <dbReference type="ARBA" id="ARBA00022723"/>
    </source>
</evidence>
<protein>
    <recommendedName>
        <fullName evidence="7">Nitrite/Sulfite reductase ferredoxin-like domain-containing protein</fullName>
    </recommendedName>
</protein>
<name>A0ABZ1TV72_9ACTN</name>
<evidence type="ECO:0000256" key="4">
    <source>
        <dbReference type="ARBA" id="ARBA00023002"/>
    </source>
</evidence>
<evidence type="ECO:0000256" key="5">
    <source>
        <dbReference type="ARBA" id="ARBA00023004"/>
    </source>
</evidence>
<organism evidence="8 9">
    <name type="scientific">Kitasatospora purpeofusca</name>
    <dbReference type="NCBI Taxonomy" id="67352"/>
    <lineage>
        <taxon>Bacteria</taxon>
        <taxon>Bacillati</taxon>
        <taxon>Actinomycetota</taxon>
        <taxon>Actinomycetes</taxon>
        <taxon>Kitasatosporales</taxon>
        <taxon>Streptomycetaceae</taxon>
        <taxon>Kitasatospora</taxon>
    </lineage>
</organism>
<feature type="domain" description="Nitrite/Sulfite reductase ferredoxin-like" evidence="7">
    <location>
        <begin position="37"/>
        <end position="94"/>
    </location>
</feature>
<dbReference type="PANTHER" id="PTHR32439:SF9">
    <property type="entry name" value="BLR3264 PROTEIN"/>
    <property type="match status" value="1"/>
</dbReference>
<accession>A0ABZ1TV72</accession>
<evidence type="ECO:0000259" key="7">
    <source>
        <dbReference type="Pfam" id="PF03460"/>
    </source>
</evidence>
<keyword evidence="6" id="KW-0411">Iron-sulfur</keyword>
<keyword evidence="1" id="KW-0004">4Fe-4S</keyword>
<dbReference type="InterPro" id="IPR051329">
    <property type="entry name" value="NIR_SIR_4Fe-4S"/>
</dbReference>
<evidence type="ECO:0000256" key="1">
    <source>
        <dbReference type="ARBA" id="ARBA00022485"/>
    </source>
</evidence>
<dbReference type="EMBL" id="CP108110">
    <property type="protein sequence ID" value="WUQ82837.1"/>
    <property type="molecule type" value="Genomic_DNA"/>
</dbReference>
<dbReference type="Pfam" id="PF03460">
    <property type="entry name" value="NIR_SIR_ferr"/>
    <property type="match status" value="2"/>
</dbReference>
<proteinExistence type="predicted"/>
<keyword evidence="3" id="KW-0479">Metal-binding</keyword>
<dbReference type="RefSeq" id="WP_328953879.1">
    <property type="nucleotide sequence ID" value="NZ_CP108110.1"/>
</dbReference>
<dbReference type="PANTHER" id="PTHR32439">
    <property type="entry name" value="FERREDOXIN--NITRITE REDUCTASE, CHLOROPLASTIC"/>
    <property type="match status" value="1"/>
</dbReference>
<dbReference type="Gene3D" id="3.30.413.10">
    <property type="entry name" value="Sulfite Reductase Hemoprotein, domain 1"/>
    <property type="match status" value="1"/>
</dbReference>
<dbReference type="SUPFAM" id="SSF55124">
    <property type="entry name" value="Nitrite/Sulfite reductase N-terminal domain-like"/>
    <property type="match status" value="2"/>
</dbReference>